<reference evidence="9 10" key="1">
    <citation type="submission" date="2013-12" db="EMBL/GenBank/DDBJ databases">
        <title>Draft genome of the parsitic nematode Ancylostoma duodenale.</title>
        <authorList>
            <person name="Mitreva M."/>
        </authorList>
    </citation>
    <scope>NUCLEOTIDE SEQUENCE [LARGE SCALE GENOMIC DNA]</scope>
    <source>
        <strain evidence="9 10">Zhejiang</strain>
    </source>
</reference>
<keyword evidence="10" id="KW-1185">Reference proteome</keyword>
<dbReference type="InterPro" id="IPR001148">
    <property type="entry name" value="CA_dom"/>
</dbReference>
<evidence type="ECO:0000313" key="9">
    <source>
        <dbReference type="EMBL" id="KIH55747.1"/>
    </source>
</evidence>
<evidence type="ECO:0000256" key="5">
    <source>
        <dbReference type="ARBA" id="ARBA00022833"/>
    </source>
</evidence>
<evidence type="ECO:0000256" key="2">
    <source>
        <dbReference type="ARBA" id="ARBA00010718"/>
    </source>
</evidence>
<dbReference type="GO" id="GO:0005737">
    <property type="term" value="C:cytoplasm"/>
    <property type="evidence" value="ECO:0007669"/>
    <property type="project" value="TreeGrafter"/>
</dbReference>
<dbReference type="CDD" id="cd00326">
    <property type="entry name" value="alpha_CA"/>
    <property type="match status" value="1"/>
</dbReference>
<dbReference type="SMART" id="SM01057">
    <property type="entry name" value="Carb_anhydrase"/>
    <property type="match status" value="1"/>
</dbReference>
<feature type="domain" description="Alpha-carbonic anhydrase" evidence="8">
    <location>
        <begin position="54"/>
        <end position="292"/>
    </location>
</feature>
<evidence type="ECO:0000256" key="7">
    <source>
        <dbReference type="ARBA" id="ARBA00048348"/>
    </source>
</evidence>
<keyword evidence="6" id="KW-0456">Lyase</keyword>
<organism evidence="9 10">
    <name type="scientific">Ancylostoma duodenale</name>
    <dbReference type="NCBI Taxonomy" id="51022"/>
    <lineage>
        <taxon>Eukaryota</taxon>
        <taxon>Metazoa</taxon>
        <taxon>Ecdysozoa</taxon>
        <taxon>Nematoda</taxon>
        <taxon>Chromadorea</taxon>
        <taxon>Rhabditida</taxon>
        <taxon>Rhabditina</taxon>
        <taxon>Rhabditomorpha</taxon>
        <taxon>Strongyloidea</taxon>
        <taxon>Ancylostomatidae</taxon>
        <taxon>Ancylostomatinae</taxon>
        <taxon>Ancylostoma</taxon>
    </lineage>
</organism>
<name>A0A0C2D138_9BILA</name>
<dbReference type="PROSITE" id="PS51144">
    <property type="entry name" value="ALPHA_CA_2"/>
    <property type="match status" value="1"/>
</dbReference>
<accession>A0A0C2D138</accession>
<dbReference type="EMBL" id="KN736815">
    <property type="protein sequence ID" value="KIH55747.1"/>
    <property type="molecule type" value="Genomic_DNA"/>
</dbReference>
<evidence type="ECO:0000259" key="8">
    <source>
        <dbReference type="PROSITE" id="PS51144"/>
    </source>
</evidence>
<sequence length="353" mass="39473">MPPWRNGLIVGGQPATEGLFWCSPLYTGFQKQMIAARFMGSSFEQGRLRAAAEERWRYDDQSHWTGTCTEGRSQSPVDLVLGEAEVVNFDSVKFNNYHLTGAVDVDNSVTVNGFLAWEQPPSITGGNLDTTYFLQQLHFHWNSEHTFNGLHYDAELHLVHISDKYDPSLNMSLSGNVAVVAVPFQTGDPEAALDGIENLFVEENSTDPSEKISFSPSVLLPTDTKTFYRYSGSLTTPPCTEGVTWTILAEPVLLTADQLASLRGAQSQDDADDVHNSRKIQSMNGRKLYLNNKLVRGSKNFPRGRRVEQSIDYFWTARPVNDSTTSTDFMGDLQEDNVAQSESYDEFHNYATN</sequence>
<evidence type="ECO:0000256" key="3">
    <source>
        <dbReference type="ARBA" id="ARBA00012925"/>
    </source>
</evidence>
<comment type="cofactor">
    <cofactor evidence="1">
        <name>Zn(2+)</name>
        <dbReference type="ChEBI" id="CHEBI:29105"/>
    </cofactor>
</comment>
<dbReference type="SUPFAM" id="SSF51069">
    <property type="entry name" value="Carbonic anhydrase"/>
    <property type="match status" value="1"/>
</dbReference>
<gene>
    <name evidence="9" type="ORF">ANCDUO_14090</name>
</gene>
<dbReference type="PANTHER" id="PTHR18952:SF141">
    <property type="entry name" value="CARBONIC ANHYDRASE"/>
    <property type="match status" value="1"/>
</dbReference>
<evidence type="ECO:0000256" key="1">
    <source>
        <dbReference type="ARBA" id="ARBA00001947"/>
    </source>
</evidence>
<dbReference type="Pfam" id="PF00194">
    <property type="entry name" value="Carb_anhydrase"/>
    <property type="match status" value="1"/>
</dbReference>
<dbReference type="InterPro" id="IPR036398">
    <property type="entry name" value="CA_dom_sf"/>
</dbReference>
<proteinExistence type="inferred from homology"/>
<evidence type="ECO:0000313" key="10">
    <source>
        <dbReference type="Proteomes" id="UP000054047"/>
    </source>
</evidence>
<dbReference type="Gene3D" id="3.10.200.10">
    <property type="entry name" value="Alpha carbonic anhydrase"/>
    <property type="match status" value="1"/>
</dbReference>
<dbReference type="InterPro" id="IPR023561">
    <property type="entry name" value="Carbonic_anhydrase_a-class"/>
</dbReference>
<dbReference type="GO" id="GO:0008270">
    <property type="term" value="F:zinc ion binding"/>
    <property type="evidence" value="ECO:0007669"/>
    <property type="project" value="InterPro"/>
</dbReference>
<dbReference type="GO" id="GO:0004089">
    <property type="term" value="F:carbonate dehydratase activity"/>
    <property type="evidence" value="ECO:0007669"/>
    <property type="project" value="UniProtKB-EC"/>
</dbReference>
<dbReference type="OrthoDB" id="429145at2759"/>
<dbReference type="Proteomes" id="UP000054047">
    <property type="component" value="Unassembled WGS sequence"/>
</dbReference>
<keyword evidence="4" id="KW-0479">Metal-binding</keyword>
<protein>
    <recommendedName>
        <fullName evidence="3">carbonic anhydrase</fullName>
        <ecNumber evidence="3">4.2.1.1</ecNumber>
    </recommendedName>
</protein>
<comment type="similarity">
    <text evidence="2">Belongs to the alpha-carbonic anhydrase family.</text>
</comment>
<evidence type="ECO:0000256" key="6">
    <source>
        <dbReference type="ARBA" id="ARBA00023239"/>
    </source>
</evidence>
<dbReference type="EC" id="4.2.1.1" evidence="3"/>
<comment type="catalytic activity">
    <reaction evidence="7">
        <text>hydrogencarbonate + H(+) = CO2 + H2O</text>
        <dbReference type="Rhea" id="RHEA:10748"/>
        <dbReference type="ChEBI" id="CHEBI:15377"/>
        <dbReference type="ChEBI" id="CHEBI:15378"/>
        <dbReference type="ChEBI" id="CHEBI:16526"/>
        <dbReference type="ChEBI" id="CHEBI:17544"/>
        <dbReference type="EC" id="4.2.1.1"/>
    </reaction>
</comment>
<dbReference type="PANTHER" id="PTHR18952">
    <property type="entry name" value="CARBONIC ANHYDRASE"/>
    <property type="match status" value="1"/>
</dbReference>
<dbReference type="AlphaFoldDB" id="A0A0C2D138"/>
<evidence type="ECO:0000256" key="4">
    <source>
        <dbReference type="ARBA" id="ARBA00022723"/>
    </source>
</evidence>
<keyword evidence="5" id="KW-0862">Zinc</keyword>